<keyword evidence="5" id="KW-1185">Reference proteome</keyword>
<feature type="compositionally biased region" description="Basic and acidic residues" evidence="2">
    <location>
        <begin position="214"/>
        <end position="230"/>
    </location>
</feature>
<dbReference type="PROSITE" id="PS50202">
    <property type="entry name" value="MSP"/>
    <property type="match status" value="1"/>
</dbReference>
<evidence type="ECO:0000313" key="4">
    <source>
        <dbReference type="EMBL" id="KRZ66775.1"/>
    </source>
</evidence>
<dbReference type="OrthoDB" id="5915808at2759"/>
<dbReference type="SUPFAM" id="SSF49354">
    <property type="entry name" value="PapD-like"/>
    <property type="match status" value="1"/>
</dbReference>
<proteinExistence type="predicted"/>
<dbReference type="EMBL" id="JYDO01000225">
    <property type="protein sequence ID" value="KRZ66775.1"/>
    <property type="molecule type" value="Genomic_DNA"/>
</dbReference>
<evidence type="ECO:0000256" key="1">
    <source>
        <dbReference type="RuleBase" id="RU003425"/>
    </source>
</evidence>
<feature type="region of interest" description="Disordered" evidence="2">
    <location>
        <begin position="191"/>
        <end position="230"/>
    </location>
</feature>
<dbReference type="InterPro" id="IPR000535">
    <property type="entry name" value="MSP_dom"/>
</dbReference>
<keyword evidence="1" id="KW-0963">Cytoplasm</keyword>
<dbReference type="Proteomes" id="UP000054843">
    <property type="component" value="Unassembled WGS sequence"/>
</dbReference>
<evidence type="ECO:0000313" key="5">
    <source>
        <dbReference type="Proteomes" id="UP000054843"/>
    </source>
</evidence>
<name>A0A0V1M4S6_9BILA</name>
<organism evidence="4 5">
    <name type="scientific">Trichinella papuae</name>
    <dbReference type="NCBI Taxonomy" id="268474"/>
    <lineage>
        <taxon>Eukaryota</taxon>
        <taxon>Metazoa</taxon>
        <taxon>Ecdysozoa</taxon>
        <taxon>Nematoda</taxon>
        <taxon>Enoplea</taxon>
        <taxon>Dorylaimia</taxon>
        <taxon>Trichinellida</taxon>
        <taxon>Trichinellidae</taxon>
        <taxon>Trichinella</taxon>
    </lineage>
</organism>
<feature type="compositionally biased region" description="Polar residues" evidence="2">
    <location>
        <begin position="191"/>
        <end position="211"/>
    </location>
</feature>
<evidence type="ECO:0000259" key="3">
    <source>
        <dbReference type="PROSITE" id="PS50202"/>
    </source>
</evidence>
<accession>A0A0V1M4S6</accession>
<dbReference type="STRING" id="268474.A0A0V1M4S6"/>
<comment type="caution">
    <text evidence="4">The sequence shown here is derived from an EMBL/GenBank/DDBJ whole genome shotgun (WGS) entry which is preliminary data.</text>
</comment>
<dbReference type="Pfam" id="PF00635">
    <property type="entry name" value="Motile_Sperm"/>
    <property type="match status" value="1"/>
</dbReference>
<keyword evidence="1" id="KW-0206">Cytoskeleton</keyword>
<feature type="domain" description="MSP" evidence="3">
    <location>
        <begin position="11"/>
        <end position="123"/>
    </location>
</feature>
<gene>
    <name evidence="4" type="ORF">T10_4295</name>
</gene>
<dbReference type="AlphaFoldDB" id="A0A0V1M4S6"/>
<dbReference type="InterPro" id="IPR013783">
    <property type="entry name" value="Ig-like_fold"/>
</dbReference>
<feature type="region of interest" description="Disordered" evidence="2">
    <location>
        <begin position="142"/>
        <end position="176"/>
    </location>
</feature>
<sequence>MFLSSINGCLTKVGEPMKFIRITPSYKKNKDEEIRIFNSTESNVAFKVDSTRKSMLITMPKYGIIKAKSAFYLKIRLLKIRTSNFDCKNDYISVHMIVAPKEKKWKKPAELWANDSVLTEPMISYVIEVGYNKEIEGKCNEETSKNNSQRLKSDEATEKAVKKDKESETFQSSSSTTYYSAMSGFESGSSIYYTAKSGDNSESNEDTTSVGKNGKQDEREKNTEDQCCER</sequence>
<evidence type="ECO:0000256" key="2">
    <source>
        <dbReference type="SAM" id="MobiDB-lite"/>
    </source>
</evidence>
<reference evidence="4 5" key="1">
    <citation type="submission" date="2015-01" db="EMBL/GenBank/DDBJ databases">
        <title>Evolution of Trichinella species and genotypes.</title>
        <authorList>
            <person name="Korhonen P.K."/>
            <person name="Edoardo P."/>
            <person name="Giuseppe L.R."/>
            <person name="Gasser R.B."/>
        </authorList>
    </citation>
    <scope>NUCLEOTIDE SEQUENCE [LARGE SCALE GENOMIC DNA]</scope>
    <source>
        <strain evidence="4">ISS1980</strain>
    </source>
</reference>
<protein>
    <recommendedName>
        <fullName evidence="1">Major sperm protein</fullName>
    </recommendedName>
</protein>
<dbReference type="InterPro" id="IPR008962">
    <property type="entry name" value="PapD-like_sf"/>
</dbReference>
<dbReference type="Gene3D" id="2.60.40.10">
    <property type="entry name" value="Immunoglobulins"/>
    <property type="match status" value="1"/>
</dbReference>
<feature type="compositionally biased region" description="Basic and acidic residues" evidence="2">
    <location>
        <begin position="151"/>
        <end position="168"/>
    </location>
</feature>
<comment type="function">
    <text evidence="1">Central component in molecular interactions underlying sperm crawling. Forms an extensive filament system that extends from sperm villipoda, along the leading edge of the pseudopod.</text>
</comment>